<dbReference type="InParanoid" id="C4JMW2"/>
<organism evidence="2 3">
    <name type="scientific">Uncinocarpus reesii (strain UAMH 1704)</name>
    <dbReference type="NCBI Taxonomy" id="336963"/>
    <lineage>
        <taxon>Eukaryota</taxon>
        <taxon>Fungi</taxon>
        <taxon>Dikarya</taxon>
        <taxon>Ascomycota</taxon>
        <taxon>Pezizomycotina</taxon>
        <taxon>Eurotiomycetes</taxon>
        <taxon>Eurotiomycetidae</taxon>
        <taxon>Onygenales</taxon>
        <taxon>Onygenaceae</taxon>
        <taxon>Uncinocarpus</taxon>
    </lineage>
</organism>
<feature type="compositionally biased region" description="Polar residues" evidence="1">
    <location>
        <begin position="268"/>
        <end position="281"/>
    </location>
</feature>
<dbReference type="VEuPathDB" id="FungiDB:UREG_04170"/>
<feature type="region of interest" description="Disordered" evidence="1">
    <location>
        <begin position="241"/>
        <end position="324"/>
    </location>
</feature>
<feature type="region of interest" description="Disordered" evidence="1">
    <location>
        <begin position="74"/>
        <end position="229"/>
    </location>
</feature>
<dbReference type="eggNOG" id="ENOG502SA85">
    <property type="taxonomic scope" value="Eukaryota"/>
</dbReference>
<dbReference type="HOGENOM" id="CLU_074427_0_0_1"/>
<feature type="compositionally biased region" description="Basic and acidic residues" evidence="1">
    <location>
        <begin position="138"/>
        <end position="158"/>
    </location>
</feature>
<evidence type="ECO:0000313" key="2">
    <source>
        <dbReference type="EMBL" id="EEP79324.1"/>
    </source>
</evidence>
<evidence type="ECO:0000256" key="1">
    <source>
        <dbReference type="SAM" id="MobiDB-lite"/>
    </source>
</evidence>
<evidence type="ECO:0008006" key="4">
    <source>
        <dbReference type="Google" id="ProtNLM"/>
    </source>
</evidence>
<protein>
    <recommendedName>
        <fullName evidence="4">AT hook domain-containing protein</fullName>
    </recommendedName>
</protein>
<dbReference type="GeneID" id="8437183"/>
<sequence length="324" mass="35257">MSSQPEQFWTEEEKNFLLTEILKKAGISSSFLFSIIKENNIAPNWMEIPLPQGRSLASCQTAYVRMEHEYTHAYRPGLLGPPAPVQTSPGSRKRPLHPTPPDKSTNAPRLIQPKPTPPGEALQPAQARPPRRIPRLPDPTRGEPQRKRGRPTKAEVQKRMSLAHARGEQYPPPKKAATKKGFGASSPTIMSGVQSVPQPSGFVQQPMPTQTHKHSEGTPFQSTRDASQVEDMQARRIAGPHGAMAGSLFGDPTSGIPTKEAMPRTLEGQVTPSPTSFNQSYRGIIQSGPGLPSPRHDGALVSNVPETEGAVDSAHSMMDEQRGT</sequence>
<dbReference type="RefSeq" id="XP_002544653.1">
    <property type="nucleotide sequence ID" value="XM_002544607.1"/>
</dbReference>
<dbReference type="KEGG" id="ure:UREG_04170"/>
<dbReference type="Proteomes" id="UP000002058">
    <property type="component" value="Unassembled WGS sequence"/>
</dbReference>
<proteinExistence type="predicted"/>
<dbReference type="STRING" id="336963.C4JMW2"/>
<dbReference type="OMA" id="WMEIPLP"/>
<dbReference type="OrthoDB" id="5371646at2759"/>
<keyword evidence="3" id="KW-1185">Reference proteome</keyword>
<accession>C4JMW2</accession>
<gene>
    <name evidence="2" type="ORF">UREG_04170</name>
</gene>
<name>C4JMW2_UNCRE</name>
<dbReference type="EMBL" id="CH476616">
    <property type="protein sequence ID" value="EEP79324.1"/>
    <property type="molecule type" value="Genomic_DNA"/>
</dbReference>
<reference evidence="3" key="1">
    <citation type="journal article" date="2009" name="Genome Res.">
        <title>Comparative genomic analyses of the human fungal pathogens Coccidioides and their relatives.</title>
        <authorList>
            <person name="Sharpton T.J."/>
            <person name="Stajich J.E."/>
            <person name="Rounsley S.D."/>
            <person name="Gardner M.J."/>
            <person name="Wortman J.R."/>
            <person name="Jordar V.S."/>
            <person name="Maiti R."/>
            <person name="Kodira C.D."/>
            <person name="Neafsey D.E."/>
            <person name="Zeng Q."/>
            <person name="Hung C.-Y."/>
            <person name="McMahan C."/>
            <person name="Muszewska A."/>
            <person name="Grynberg M."/>
            <person name="Mandel M.A."/>
            <person name="Kellner E.M."/>
            <person name="Barker B.M."/>
            <person name="Galgiani J.N."/>
            <person name="Orbach M.J."/>
            <person name="Kirkland T.N."/>
            <person name="Cole G.T."/>
            <person name="Henn M.R."/>
            <person name="Birren B.W."/>
            <person name="Taylor J.W."/>
        </authorList>
    </citation>
    <scope>NUCLEOTIDE SEQUENCE [LARGE SCALE GENOMIC DNA]</scope>
    <source>
        <strain evidence="3">UAMH 1704</strain>
    </source>
</reference>
<evidence type="ECO:0000313" key="3">
    <source>
        <dbReference type="Proteomes" id="UP000002058"/>
    </source>
</evidence>
<feature type="compositionally biased region" description="Polar residues" evidence="1">
    <location>
        <begin position="185"/>
        <end position="210"/>
    </location>
</feature>
<dbReference type="AlphaFoldDB" id="C4JMW2"/>